<protein>
    <recommendedName>
        <fullName evidence="2">RabBD domain-containing protein</fullName>
    </recommendedName>
</protein>
<dbReference type="InterPro" id="IPR011011">
    <property type="entry name" value="Znf_FYVE_PHD"/>
</dbReference>
<feature type="domain" description="RabBD" evidence="2">
    <location>
        <begin position="4"/>
        <end position="124"/>
    </location>
</feature>
<dbReference type="Pfam" id="PF02318">
    <property type="entry name" value="FYVE_2"/>
    <property type="match status" value="1"/>
</dbReference>
<dbReference type="InterPro" id="IPR010911">
    <property type="entry name" value="Rab_BD"/>
</dbReference>
<comment type="caution">
    <text evidence="3">The sequence shown here is derived from an EMBL/GenBank/DDBJ whole genome shotgun (WGS) entry which is preliminary data.</text>
</comment>
<evidence type="ECO:0000313" key="3">
    <source>
        <dbReference type="EMBL" id="KAK7506449.1"/>
    </source>
</evidence>
<dbReference type="FunFam" id="3.30.40.10:FF:000018">
    <property type="entry name" value="Synaptotagmin-like 5, isoform CRA_a"/>
    <property type="match status" value="1"/>
</dbReference>
<dbReference type="SUPFAM" id="SSF57903">
    <property type="entry name" value="FYVE/PHD zinc finger"/>
    <property type="match status" value="1"/>
</dbReference>
<dbReference type="PROSITE" id="PS50916">
    <property type="entry name" value="RABBD"/>
    <property type="match status" value="1"/>
</dbReference>
<keyword evidence="4" id="KW-1185">Reference proteome</keyword>
<dbReference type="Gene3D" id="3.30.40.10">
    <property type="entry name" value="Zinc/RING finger domain, C3HC4 (zinc finger)"/>
    <property type="match status" value="1"/>
</dbReference>
<dbReference type="Proteomes" id="UP001519460">
    <property type="component" value="Unassembled WGS sequence"/>
</dbReference>
<evidence type="ECO:0000256" key="1">
    <source>
        <dbReference type="SAM" id="MobiDB-lite"/>
    </source>
</evidence>
<proteinExistence type="predicted"/>
<feature type="region of interest" description="Disordered" evidence="1">
    <location>
        <begin position="165"/>
        <end position="193"/>
    </location>
</feature>
<dbReference type="EMBL" id="JACVVK020000007">
    <property type="protein sequence ID" value="KAK7506449.1"/>
    <property type="molecule type" value="Genomic_DNA"/>
</dbReference>
<sequence length="306" mass="35175">MGRKLNLSHLTEEECEQVLHVLQKDFELRQKERERIGAIESTLNNEKNKTQVLSQQNKFNRNCCIRCCQVFGLIFNRRRQCYACGFNVCRDCCDYDVERKKDICHFCAKEKALPKQTCSWFYNTVSQRFRRFGSAKVVRSLYKTTSYSDTEVDRSSYDPAALKELHGSARRSRPSISDVFDHDGNEGDDDCDDDGLRSSSAGVISSTHKFLPGPLFIEHNVWKVFWCRLRCWMFGFRDGAMLMGKCEAKTAEEGEVCSEHCAEDTGVVEEMSVLLLKQTSCKMIRPKEDALLISSAFRQQAEVLLC</sequence>
<evidence type="ECO:0000259" key="2">
    <source>
        <dbReference type="PROSITE" id="PS50916"/>
    </source>
</evidence>
<dbReference type="InterPro" id="IPR013083">
    <property type="entry name" value="Znf_RING/FYVE/PHD"/>
</dbReference>
<organism evidence="3 4">
    <name type="scientific">Batillaria attramentaria</name>
    <dbReference type="NCBI Taxonomy" id="370345"/>
    <lineage>
        <taxon>Eukaryota</taxon>
        <taxon>Metazoa</taxon>
        <taxon>Spiralia</taxon>
        <taxon>Lophotrochozoa</taxon>
        <taxon>Mollusca</taxon>
        <taxon>Gastropoda</taxon>
        <taxon>Caenogastropoda</taxon>
        <taxon>Sorbeoconcha</taxon>
        <taxon>Cerithioidea</taxon>
        <taxon>Batillariidae</taxon>
        <taxon>Batillaria</taxon>
    </lineage>
</organism>
<name>A0ABD0M3H6_9CAEN</name>
<dbReference type="InterPro" id="IPR041282">
    <property type="entry name" value="FYVE_2"/>
</dbReference>
<gene>
    <name evidence="3" type="ORF">BaRGS_00002561</name>
</gene>
<dbReference type="PANTHER" id="PTHR14555">
    <property type="entry name" value="MYELIN-ASSOCIATED OLIGODENDROCYTIC BASIC PROTEIN MOBP -RELATED"/>
    <property type="match status" value="1"/>
</dbReference>
<evidence type="ECO:0000313" key="4">
    <source>
        <dbReference type="Proteomes" id="UP001519460"/>
    </source>
</evidence>
<dbReference type="AlphaFoldDB" id="A0ABD0M3H6"/>
<accession>A0ABD0M3H6</accession>
<reference evidence="3 4" key="1">
    <citation type="journal article" date="2023" name="Sci. Data">
        <title>Genome assembly of the Korean intertidal mud-creeper Batillaria attramentaria.</title>
        <authorList>
            <person name="Patra A.K."/>
            <person name="Ho P.T."/>
            <person name="Jun S."/>
            <person name="Lee S.J."/>
            <person name="Kim Y."/>
            <person name="Won Y.J."/>
        </authorList>
    </citation>
    <scope>NUCLEOTIDE SEQUENCE [LARGE SCALE GENOMIC DNA]</scope>
    <source>
        <strain evidence="3">Wonlab-2016</strain>
    </source>
</reference>
<dbReference type="PANTHER" id="PTHR14555:SF3">
    <property type="entry name" value="RABBD DOMAIN-CONTAINING PROTEIN"/>
    <property type="match status" value="1"/>
</dbReference>
<dbReference type="InterPro" id="IPR051745">
    <property type="entry name" value="Intracell_Transport_Effector"/>
</dbReference>